<keyword evidence="2" id="KW-0614">Plasmid</keyword>
<dbReference type="GO" id="GO:0003677">
    <property type="term" value="F:DNA binding"/>
    <property type="evidence" value="ECO:0007669"/>
    <property type="project" value="InterPro"/>
</dbReference>
<dbReference type="Proteomes" id="UP000192727">
    <property type="component" value="Plasmid pPLP3"/>
</dbReference>
<evidence type="ECO:0000313" key="3">
    <source>
        <dbReference type="Proteomes" id="UP000192727"/>
    </source>
</evidence>
<evidence type="ECO:0000313" key="2">
    <source>
        <dbReference type="EMBL" id="ARF70657.1"/>
    </source>
</evidence>
<feature type="domain" description="HTH cro/C1-type" evidence="1">
    <location>
        <begin position="15"/>
        <end position="70"/>
    </location>
</feature>
<protein>
    <recommendedName>
        <fullName evidence="1">HTH cro/C1-type domain-containing protein</fullName>
    </recommendedName>
</protein>
<dbReference type="PROSITE" id="PS50943">
    <property type="entry name" value="HTH_CROC1"/>
    <property type="match status" value="1"/>
</dbReference>
<dbReference type="RefSeq" id="WP_083041639.1">
    <property type="nucleotide sequence ID" value="NZ_CP020558.1"/>
</dbReference>
<dbReference type="AlphaFoldDB" id="A0A1V0UZP8"/>
<dbReference type="SMART" id="SM00530">
    <property type="entry name" value="HTH_XRE"/>
    <property type="match status" value="1"/>
</dbReference>
<dbReference type="EMBL" id="CP020558">
    <property type="protein sequence ID" value="ARF70657.1"/>
    <property type="molecule type" value="Genomic_DNA"/>
</dbReference>
<proteinExistence type="predicted"/>
<dbReference type="SUPFAM" id="SSF47413">
    <property type="entry name" value="lambda repressor-like DNA-binding domains"/>
    <property type="match status" value="1"/>
</dbReference>
<accession>A0A1V0UZP8</accession>
<dbReference type="Pfam" id="PF13443">
    <property type="entry name" value="HTH_26"/>
    <property type="match status" value="1"/>
</dbReference>
<organism evidence="2 3">
    <name type="scientific">Paenibacillus larvae subsp. pulvifaciens</name>
    <dbReference type="NCBI Taxonomy" id="1477"/>
    <lineage>
        <taxon>Bacteria</taxon>
        <taxon>Bacillati</taxon>
        <taxon>Bacillota</taxon>
        <taxon>Bacilli</taxon>
        <taxon>Bacillales</taxon>
        <taxon>Paenibacillaceae</taxon>
        <taxon>Paenibacillus</taxon>
    </lineage>
</organism>
<evidence type="ECO:0000259" key="1">
    <source>
        <dbReference type="PROSITE" id="PS50943"/>
    </source>
</evidence>
<dbReference type="InterPro" id="IPR010982">
    <property type="entry name" value="Lambda_DNA-bd_dom_sf"/>
</dbReference>
<sequence length="425" mass="48958">MHTVTEKPTTLGDLIQYYRQRKKISLSKLQELVGIDKGNLSRIEKGEVKRPDFKIIESIGIVLEIPSDDIIEKYIEIGHKADAIFSLLLKAIETFSKLSLITKIATKYLESPKEDTLDLVGKLQKVADSVENTDIKLSLYGLIIEYSRNHGIMPTFAKALYKKYMIERNDFTKLDQTYQFGKKVLDYSNFLDINDQIKLNYALSVHAYSLMDYCSAIELGLYVAEHGKGEYQAHAIYNVCSAYYHQKQYDMCQLYLKKYSQFTYPFVPNNVKLMIAFINGKTGNIDLAISELNSYLQQPCAYTLTSAVTELLDLYLYKKDLDVGWLFQYEDLMTETTQKDYATPYIKSKFAYYFRLKGKLLKSKNQVSLAIDSYLKSASEYIKIGHYKEASISLLLISQTMFNDNKINHEIVQKANSLMDFLNSK</sequence>
<dbReference type="InterPro" id="IPR001387">
    <property type="entry name" value="Cro/C1-type_HTH"/>
</dbReference>
<gene>
    <name evidence="2" type="ORF">B7C51_24595</name>
</gene>
<geneLocation type="plasmid" evidence="3">
    <name>pplp3</name>
</geneLocation>
<dbReference type="CDD" id="cd00093">
    <property type="entry name" value="HTH_XRE"/>
    <property type="match status" value="1"/>
</dbReference>
<name>A0A1V0UZP8_9BACL</name>
<reference evidence="2 3" key="1">
    <citation type="submission" date="2017-03" db="EMBL/GenBank/DDBJ databases">
        <title>Paenibacillus larvae genome sequencing.</title>
        <authorList>
            <person name="Dingman D.W."/>
        </authorList>
    </citation>
    <scope>NUCLEOTIDE SEQUENCE [LARGE SCALE GENOMIC DNA]</scope>
    <source>
        <strain evidence="2 3">SAG 10367</strain>
        <plasmid evidence="3">pplp3</plasmid>
    </source>
</reference>
<dbReference type="Gene3D" id="1.10.260.40">
    <property type="entry name" value="lambda repressor-like DNA-binding domains"/>
    <property type="match status" value="1"/>
</dbReference>